<accession>A0A1Y2C3X4</accession>
<sequence length="170" mass="19341">MKFENQSTGTQLRSERGIHVKIENIKLIMAPILKRTIKDVRNGDSVRPCKMLISRLEDLKNATVHASKQIPIRNEFNGTVIIWRSVRGSGGGSNDWQSVPLDIGGFIRKSLVRLHKDKANPRSYNFVRILFDVSHAGFLIQRFKKILFQVLKVAKRLYNASTGNSYDSFA</sequence>
<dbReference type="AlphaFoldDB" id="A0A1Y2C3X4"/>
<dbReference type="EMBL" id="MCGO01000031">
    <property type="protein sequence ID" value="ORY41740.1"/>
    <property type="molecule type" value="Genomic_DNA"/>
</dbReference>
<comment type="caution">
    <text evidence="1">The sequence shown here is derived from an EMBL/GenBank/DDBJ whole genome shotgun (WGS) entry which is preliminary data.</text>
</comment>
<organism evidence="1 2">
    <name type="scientific">Rhizoclosmatium globosum</name>
    <dbReference type="NCBI Taxonomy" id="329046"/>
    <lineage>
        <taxon>Eukaryota</taxon>
        <taxon>Fungi</taxon>
        <taxon>Fungi incertae sedis</taxon>
        <taxon>Chytridiomycota</taxon>
        <taxon>Chytridiomycota incertae sedis</taxon>
        <taxon>Chytridiomycetes</taxon>
        <taxon>Chytridiales</taxon>
        <taxon>Chytriomycetaceae</taxon>
        <taxon>Rhizoclosmatium</taxon>
    </lineage>
</organism>
<gene>
    <name evidence="1" type="ORF">BCR33DRAFT_739721</name>
</gene>
<keyword evidence="2" id="KW-1185">Reference proteome</keyword>
<evidence type="ECO:0000313" key="1">
    <source>
        <dbReference type="EMBL" id="ORY41740.1"/>
    </source>
</evidence>
<evidence type="ECO:0000313" key="2">
    <source>
        <dbReference type="Proteomes" id="UP000193642"/>
    </source>
</evidence>
<protein>
    <submittedName>
        <fullName evidence="1">Uncharacterized protein</fullName>
    </submittedName>
</protein>
<reference evidence="1 2" key="1">
    <citation type="submission" date="2016-07" db="EMBL/GenBank/DDBJ databases">
        <title>Pervasive Adenine N6-methylation of Active Genes in Fungi.</title>
        <authorList>
            <consortium name="DOE Joint Genome Institute"/>
            <person name="Mondo S.J."/>
            <person name="Dannebaum R.O."/>
            <person name="Kuo R.C."/>
            <person name="Labutti K."/>
            <person name="Haridas S."/>
            <person name="Kuo A."/>
            <person name="Salamov A."/>
            <person name="Ahrendt S.R."/>
            <person name="Lipzen A."/>
            <person name="Sullivan W."/>
            <person name="Andreopoulos W.B."/>
            <person name="Clum A."/>
            <person name="Lindquist E."/>
            <person name="Daum C."/>
            <person name="Ramamoorthy G.K."/>
            <person name="Gryganskyi A."/>
            <person name="Culley D."/>
            <person name="Magnuson J.K."/>
            <person name="James T.Y."/>
            <person name="O'Malley M.A."/>
            <person name="Stajich J.E."/>
            <person name="Spatafora J.W."/>
            <person name="Visel A."/>
            <person name="Grigoriev I.V."/>
        </authorList>
    </citation>
    <scope>NUCLEOTIDE SEQUENCE [LARGE SCALE GENOMIC DNA]</scope>
    <source>
        <strain evidence="1 2">JEL800</strain>
    </source>
</reference>
<dbReference type="Proteomes" id="UP000193642">
    <property type="component" value="Unassembled WGS sequence"/>
</dbReference>
<name>A0A1Y2C3X4_9FUNG</name>
<proteinExistence type="predicted"/>